<evidence type="ECO:0000313" key="4">
    <source>
        <dbReference type="Proteomes" id="UP001229209"/>
    </source>
</evidence>
<accession>A0ABT9LXI3</accession>
<dbReference type="Gene3D" id="3.40.50.300">
    <property type="entry name" value="P-loop containing nucleotide triphosphate hydrolases"/>
    <property type="match status" value="1"/>
</dbReference>
<evidence type="ECO:0000256" key="1">
    <source>
        <dbReference type="ARBA" id="ARBA00038058"/>
    </source>
</evidence>
<keyword evidence="4" id="KW-1185">Reference proteome</keyword>
<dbReference type="EC" id="3.6.4.12" evidence="3"/>
<feature type="domain" description="ATP-dependent helicase C-terminal" evidence="2">
    <location>
        <begin position="261"/>
        <end position="385"/>
    </location>
</feature>
<dbReference type="InterPro" id="IPR006555">
    <property type="entry name" value="ATP-dep_Helicase_C"/>
</dbReference>
<dbReference type="Proteomes" id="UP001229209">
    <property type="component" value="Unassembled WGS sequence"/>
</dbReference>
<dbReference type="GO" id="GO:0016787">
    <property type="term" value="F:hydrolase activity"/>
    <property type="evidence" value="ECO:0007669"/>
    <property type="project" value="UniProtKB-KW"/>
</dbReference>
<gene>
    <name evidence="3" type="ORF">J2S04_001931</name>
</gene>
<comment type="similarity">
    <text evidence="1">Belongs to the helicase family. DinG subfamily.</text>
</comment>
<evidence type="ECO:0000259" key="2">
    <source>
        <dbReference type="SMART" id="SM00491"/>
    </source>
</evidence>
<sequence length="568" mass="64738">MTSEIPHSPIVPLNPGIIVIDEAHDFQTNFLGQVTAKVTIEDLRSKIPFVPKRIRETYVASLKKLQDRLTADAEKAETTGGRYPISDQISGLLTTVYRCIDDALTSLVARNQNLLAQDELAEMLESLRVIWDAEYVTWIEYEEDAFCAVSTHFPEQFRQTLDHLTRRNKVIVMSGTLTPDGDFTNFLTQWRINPKDASCKTLPTPFDFSKQAMIYVPNDLVAAQESTGPDYLPNQISHIQSLLDITDGRTLILCTSKVHMNDIHEGLMDYAKEKDFTLLMQTKGAVEQLTRMFKEDERSVLVGSGSFFSGFSVPGQALISVILTRLPFPVPNDPYLELLSEGLDNRFQQVTFPHMMVKLKQAVGRLIRDISDYGVISILDSRVFTSDEYGTEVRGVFEAMGYRFTRSVDDVRTFIASRFNRSSGVEYATYDRSELSIAPLLSDDLVPNGNDVLDIGVTNVRTRTASVKPTISEKQWAFAEEICQLKGQKLNKKWYKTPFELYRYLFSLFYTVREDTSPVSQGFPFDNDEQRDECLKYNGHDLIVTYVLPPEELEKYRSMTNKSTYFQR</sequence>
<comment type="caution">
    <text evidence="3">The sequence shown here is derived from an EMBL/GenBank/DDBJ whole genome shotgun (WGS) entry which is preliminary data.</text>
</comment>
<keyword evidence="3" id="KW-0347">Helicase</keyword>
<keyword evidence="3" id="KW-0547">Nucleotide-binding</keyword>
<reference evidence="3 4" key="1">
    <citation type="submission" date="2023-07" db="EMBL/GenBank/DDBJ databases">
        <title>Genomic Encyclopedia of Type Strains, Phase IV (KMG-IV): sequencing the most valuable type-strain genomes for metagenomic binning, comparative biology and taxonomic classification.</title>
        <authorList>
            <person name="Goeker M."/>
        </authorList>
    </citation>
    <scope>NUCLEOTIDE SEQUENCE [LARGE SCALE GENOMIC DNA]</scope>
    <source>
        <strain evidence="3 4">DSM 25924</strain>
    </source>
</reference>
<organism evidence="3 4">
    <name type="scientific">Alicyclobacillus tolerans</name>
    <dbReference type="NCBI Taxonomy" id="90970"/>
    <lineage>
        <taxon>Bacteria</taxon>
        <taxon>Bacillati</taxon>
        <taxon>Bacillota</taxon>
        <taxon>Bacilli</taxon>
        <taxon>Bacillales</taxon>
        <taxon>Alicyclobacillaceae</taxon>
        <taxon>Alicyclobacillus</taxon>
    </lineage>
</organism>
<keyword evidence="3" id="KW-0067">ATP-binding</keyword>
<dbReference type="SMART" id="SM00491">
    <property type="entry name" value="HELICc2"/>
    <property type="match status" value="1"/>
</dbReference>
<dbReference type="Pfam" id="PF13307">
    <property type="entry name" value="Helicase_C_2"/>
    <property type="match status" value="1"/>
</dbReference>
<dbReference type="GO" id="GO:0003678">
    <property type="term" value="F:DNA helicase activity"/>
    <property type="evidence" value="ECO:0007669"/>
    <property type="project" value="UniProtKB-EC"/>
</dbReference>
<dbReference type="PANTHER" id="PTHR11472">
    <property type="entry name" value="DNA REPAIR DEAD HELICASE RAD3/XP-D SUBFAMILY MEMBER"/>
    <property type="match status" value="1"/>
</dbReference>
<evidence type="ECO:0000313" key="3">
    <source>
        <dbReference type="EMBL" id="MDP9728980.1"/>
    </source>
</evidence>
<proteinExistence type="inferred from homology"/>
<name>A0ABT9LXI3_9BACL</name>
<dbReference type="InterPro" id="IPR045028">
    <property type="entry name" value="DinG/Rad3-like"/>
</dbReference>
<dbReference type="InterPro" id="IPR027417">
    <property type="entry name" value="P-loop_NTPase"/>
</dbReference>
<dbReference type="EMBL" id="JAURUO010000009">
    <property type="protein sequence ID" value="MDP9728980.1"/>
    <property type="molecule type" value="Genomic_DNA"/>
</dbReference>
<dbReference type="PANTHER" id="PTHR11472:SF34">
    <property type="entry name" value="REGULATOR OF TELOMERE ELONGATION HELICASE 1"/>
    <property type="match status" value="1"/>
</dbReference>
<dbReference type="SUPFAM" id="SSF52540">
    <property type="entry name" value="P-loop containing nucleoside triphosphate hydrolases"/>
    <property type="match status" value="1"/>
</dbReference>
<protein>
    <submittedName>
        <fullName evidence="3">ATP-dependent DNA helicase DinG</fullName>
        <ecNumber evidence="3">3.6.4.12</ecNumber>
    </submittedName>
</protein>
<keyword evidence="3" id="KW-0378">Hydrolase</keyword>
<dbReference type="RefSeq" id="WP_203114245.1">
    <property type="nucleotide sequence ID" value="NZ_JAURUO010000009.1"/>
</dbReference>